<protein>
    <submittedName>
        <fullName evidence="1">Uncharacterized protein</fullName>
    </submittedName>
</protein>
<organism evidence="1">
    <name type="scientific">Arundo donax</name>
    <name type="common">Giant reed</name>
    <name type="synonym">Donax arundinaceus</name>
    <dbReference type="NCBI Taxonomy" id="35708"/>
    <lineage>
        <taxon>Eukaryota</taxon>
        <taxon>Viridiplantae</taxon>
        <taxon>Streptophyta</taxon>
        <taxon>Embryophyta</taxon>
        <taxon>Tracheophyta</taxon>
        <taxon>Spermatophyta</taxon>
        <taxon>Magnoliopsida</taxon>
        <taxon>Liliopsida</taxon>
        <taxon>Poales</taxon>
        <taxon>Poaceae</taxon>
        <taxon>PACMAD clade</taxon>
        <taxon>Arundinoideae</taxon>
        <taxon>Arundineae</taxon>
        <taxon>Arundo</taxon>
    </lineage>
</organism>
<reference evidence="1" key="2">
    <citation type="journal article" date="2015" name="Data Brief">
        <title>Shoot transcriptome of the giant reed, Arundo donax.</title>
        <authorList>
            <person name="Barrero R.A."/>
            <person name="Guerrero F.D."/>
            <person name="Moolhuijzen P."/>
            <person name="Goolsby J.A."/>
            <person name="Tidwell J."/>
            <person name="Bellgard S.E."/>
            <person name="Bellgard M.I."/>
        </authorList>
    </citation>
    <scope>NUCLEOTIDE SEQUENCE</scope>
    <source>
        <tissue evidence="1">Shoot tissue taken approximately 20 cm above the soil surface</tissue>
    </source>
</reference>
<dbReference type="EMBL" id="GBRH01174139">
    <property type="protein sequence ID" value="JAE23757.1"/>
    <property type="molecule type" value="Transcribed_RNA"/>
</dbReference>
<reference evidence="1" key="1">
    <citation type="submission" date="2014-09" db="EMBL/GenBank/DDBJ databases">
        <authorList>
            <person name="Magalhaes I.L.F."/>
            <person name="Oliveira U."/>
            <person name="Santos F.R."/>
            <person name="Vidigal T.H.D.A."/>
            <person name="Brescovit A.D."/>
            <person name="Santos A.J."/>
        </authorList>
    </citation>
    <scope>NUCLEOTIDE SEQUENCE</scope>
    <source>
        <tissue evidence="1">Shoot tissue taken approximately 20 cm above the soil surface</tissue>
    </source>
</reference>
<dbReference type="AlphaFoldDB" id="A0A0A9GGZ9"/>
<name>A0A0A9GGZ9_ARUDO</name>
<sequence length="29" mass="3475">MLPCLTTHYMLRQDRMASFTHRASSIFLF</sequence>
<accession>A0A0A9GGZ9</accession>
<evidence type="ECO:0000313" key="1">
    <source>
        <dbReference type="EMBL" id="JAE23757.1"/>
    </source>
</evidence>
<proteinExistence type="predicted"/>